<dbReference type="RefSeq" id="WP_224035600.1">
    <property type="nucleotide sequence ID" value="NZ_AP024849.1"/>
</dbReference>
<evidence type="ECO:0000313" key="1">
    <source>
        <dbReference type="EMBL" id="BCZ49418.1"/>
    </source>
</evidence>
<protein>
    <submittedName>
        <fullName evidence="1">Uncharacterized protein</fullName>
    </submittedName>
</protein>
<proteinExistence type="predicted"/>
<gene>
    <name evidence="1" type="ORF">psyc5s11_54850</name>
</gene>
<reference evidence="2" key="1">
    <citation type="submission" date="2021-07" db="EMBL/GenBank/DDBJ databases">
        <title>Complete genome sequencing of a Clostridium isolate.</title>
        <authorList>
            <person name="Ueki A."/>
            <person name="Tonouchi A."/>
        </authorList>
    </citation>
    <scope>NUCLEOTIDE SEQUENCE [LARGE SCALE GENOMIC DNA]</scope>
    <source>
        <strain evidence="2">C5S11</strain>
    </source>
</reference>
<keyword evidence="2" id="KW-1185">Reference proteome</keyword>
<accession>A0ABN6J7J0</accession>
<sequence>MEAKVINNKLDDFGGIFKVRRMNFDNIIVNYPTGSGIKSFSFEDIECVSQNNIDEFLIKHKNFLKIKLKRGISVTFYNALYESLKIEIEEEIENLDVLRDKYKINKRGIWDKEILLIINNKFPLEVMASGQNFKRNGYNIIINKIERDNFMEICDAEIKNINSEIELKKGILSSFREAIEQFKHSNKISK</sequence>
<evidence type="ECO:0000313" key="2">
    <source>
        <dbReference type="Proteomes" id="UP000824633"/>
    </source>
</evidence>
<organism evidence="1 2">
    <name type="scientific">Clostridium gelidum</name>
    <dbReference type="NCBI Taxonomy" id="704125"/>
    <lineage>
        <taxon>Bacteria</taxon>
        <taxon>Bacillati</taxon>
        <taxon>Bacillota</taxon>
        <taxon>Clostridia</taxon>
        <taxon>Eubacteriales</taxon>
        <taxon>Clostridiaceae</taxon>
        <taxon>Clostridium</taxon>
    </lineage>
</organism>
<dbReference type="Proteomes" id="UP000824633">
    <property type="component" value="Chromosome"/>
</dbReference>
<dbReference type="EMBL" id="AP024849">
    <property type="protein sequence ID" value="BCZ49418.1"/>
    <property type="molecule type" value="Genomic_DNA"/>
</dbReference>
<name>A0ABN6J7J0_9CLOT</name>